<comment type="caution">
    <text evidence="5">The sequence shown here is derived from an EMBL/GenBank/DDBJ whole genome shotgun (WGS) entry which is preliminary data.</text>
</comment>
<proteinExistence type="predicted"/>
<organism evidence="5 6">
    <name type="scientific">Zoogloea oleivorans</name>
    <dbReference type="NCBI Taxonomy" id="1552750"/>
    <lineage>
        <taxon>Bacteria</taxon>
        <taxon>Pseudomonadati</taxon>
        <taxon>Pseudomonadota</taxon>
        <taxon>Betaproteobacteria</taxon>
        <taxon>Rhodocyclales</taxon>
        <taxon>Zoogloeaceae</taxon>
        <taxon>Zoogloea</taxon>
    </lineage>
</organism>
<evidence type="ECO:0000256" key="1">
    <source>
        <dbReference type="ARBA" id="ARBA00022723"/>
    </source>
</evidence>
<dbReference type="InterPro" id="IPR038492">
    <property type="entry name" value="GBBH-like_N_sf"/>
</dbReference>
<sequence>MAGLRKDDPVPTEIKLHQRSHLMEVAFDDGRRFEFSYEFLRVNSPSAEVRGHGVGQEVLQLGKRDVDITRIEPVGNYAIRPIFSDGHDSGLYSWDYLYQLGENHDELWQTYLLRLAEAGGSRDPADLPPPAPKAGGCGHHH</sequence>
<dbReference type="GO" id="GO:0046872">
    <property type="term" value="F:metal ion binding"/>
    <property type="evidence" value="ECO:0007669"/>
    <property type="project" value="UniProtKB-KW"/>
</dbReference>
<dbReference type="Pfam" id="PF06155">
    <property type="entry name" value="GBBH-like_N"/>
    <property type="match status" value="1"/>
</dbReference>
<feature type="region of interest" description="Disordered" evidence="3">
    <location>
        <begin position="122"/>
        <end position="141"/>
    </location>
</feature>
<keyword evidence="6" id="KW-1185">Reference proteome</keyword>
<dbReference type="Gene3D" id="3.30.2020.30">
    <property type="match status" value="1"/>
</dbReference>
<dbReference type="PANTHER" id="PTHR35303">
    <property type="entry name" value="OS02G0197800 PROTEIN"/>
    <property type="match status" value="1"/>
</dbReference>
<dbReference type="EMBL" id="SDKK01000009">
    <property type="protein sequence ID" value="TYC58397.1"/>
    <property type="molecule type" value="Genomic_DNA"/>
</dbReference>
<accession>A0A6C2CWD4</accession>
<dbReference type="InterPro" id="IPR010376">
    <property type="entry name" value="GBBH-like_N"/>
</dbReference>
<protein>
    <submittedName>
        <fullName evidence="5">DUF971 domain-containing protein</fullName>
    </submittedName>
</protein>
<keyword evidence="1" id="KW-0479">Metal-binding</keyword>
<dbReference type="PANTHER" id="PTHR35303:SF5">
    <property type="entry name" value="OS02G0197800 PROTEIN"/>
    <property type="match status" value="1"/>
</dbReference>
<dbReference type="RefSeq" id="WP_148579097.1">
    <property type="nucleotide sequence ID" value="NZ_JAVEUW010000008.1"/>
</dbReference>
<name>A0A6C2CWD4_9RHOO</name>
<reference evidence="5 6" key="1">
    <citation type="submission" date="2019-01" db="EMBL/GenBank/DDBJ databases">
        <title>Zoogloea oleivorans genome sequencing and assembly.</title>
        <authorList>
            <person name="Tancsics A."/>
            <person name="Farkas M."/>
            <person name="Kriszt B."/>
            <person name="Maroti G."/>
            <person name="Horvath B."/>
        </authorList>
    </citation>
    <scope>NUCLEOTIDE SEQUENCE [LARGE SCALE GENOMIC DNA]</scope>
    <source>
        <strain evidence="5 6">Buc</strain>
    </source>
</reference>
<evidence type="ECO:0000313" key="6">
    <source>
        <dbReference type="Proteomes" id="UP000389128"/>
    </source>
</evidence>
<feature type="domain" description="Gamma-butyrobetaine hydroxylase-like N-terminal" evidence="4">
    <location>
        <begin position="14"/>
        <end position="98"/>
    </location>
</feature>
<keyword evidence="2" id="KW-0408">Iron</keyword>
<dbReference type="AlphaFoldDB" id="A0A6C2CWD4"/>
<evidence type="ECO:0000259" key="4">
    <source>
        <dbReference type="Pfam" id="PF06155"/>
    </source>
</evidence>
<evidence type="ECO:0000256" key="2">
    <source>
        <dbReference type="ARBA" id="ARBA00023004"/>
    </source>
</evidence>
<evidence type="ECO:0000313" key="5">
    <source>
        <dbReference type="EMBL" id="TYC58397.1"/>
    </source>
</evidence>
<dbReference type="Proteomes" id="UP000389128">
    <property type="component" value="Unassembled WGS sequence"/>
</dbReference>
<dbReference type="OrthoDB" id="9794178at2"/>
<gene>
    <name evidence="5" type="ORF">ETQ85_10970</name>
</gene>
<evidence type="ECO:0000256" key="3">
    <source>
        <dbReference type="SAM" id="MobiDB-lite"/>
    </source>
</evidence>